<comment type="caution">
    <text evidence="1">The sequence shown here is derived from an EMBL/GenBank/DDBJ whole genome shotgun (WGS) entry which is preliminary data.</text>
</comment>
<dbReference type="Pfam" id="PF04672">
    <property type="entry name" value="Methyltransf_19"/>
    <property type="match status" value="1"/>
</dbReference>
<proteinExistence type="predicted"/>
<name>A0A543GEH7_9PSEU</name>
<dbReference type="GO" id="GO:0008168">
    <property type="term" value="F:methyltransferase activity"/>
    <property type="evidence" value="ECO:0007669"/>
    <property type="project" value="UniProtKB-KW"/>
</dbReference>
<dbReference type="RefSeq" id="WP_246121765.1">
    <property type="nucleotide sequence ID" value="NZ_VFPH01000001.1"/>
</dbReference>
<reference evidence="1 2" key="1">
    <citation type="submission" date="2019-06" db="EMBL/GenBank/DDBJ databases">
        <title>Sequencing the genomes of 1000 actinobacteria strains.</title>
        <authorList>
            <person name="Klenk H.-P."/>
        </authorList>
    </citation>
    <scope>NUCLEOTIDE SEQUENCE [LARGE SCALE GENOMIC DNA]</scope>
    <source>
        <strain evidence="1 2">DSM 45511</strain>
    </source>
</reference>
<gene>
    <name evidence="1" type="ORF">FB388_1832</name>
</gene>
<keyword evidence="2" id="KW-1185">Reference proteome</keyword>
<keyword evidence="1" id="KW-0489">Methyltransferase</keyword>
<accession>A0A543GEH7</accession>
<evidence type="ECO:0000313" key="1">
    <source>
        <dbReference type="EMBL" id="TQM44465.1"/>
    </source>
</evidence>
<dbReference type="PIRSF" id="PIRSF017393">
    <property type="entry name" value="MTase_SAV2177"/>
    <property type="match status" value="1"/>
</dbReference>
<dbReference type="GO" id="GO:0032259">
    <property type="term" value="P:methylation"/>
    <property type="evidence" value="ECO:0007669"/>
    <property type="project" value="UniProtKB-KW"/>
</dbReference>
<dbReference type="EMBL" id="VFPH01000001">
    <property type="protein sequence ID" value="TQM44465.1"/>
    <property type="molecule type" value="Genomic_DNA"/>
</dbReference>
<dbReference type="InterPro" id="IPR006764">
    <property type="entry name" value="SAM_dep_MeTrfase_SAV2177_type"/>
</dbReference>
<dbReference type="AlphaFoldDB" id="A0A543GEH7"/>
<dbReference type="Proteomes" id="UP000319818">
    <property type="component" value="Unassembled WGS sequence"/>
</dbReference>
<keyword evidence="1" id="KW-0808">Transferase</keyword>
<sequence length="268" mass="29448">MDEQPPGPSDVDFSRASIARVYDYLLGGREYLEVDRRAADAMRNVVPEVAEIAKDNRCFLRRGVRYLVRDAGIRQLVDIGSGLPSDGNVNEVAHAVDAGVRIVYVDNDPVVLAHARAILARDEHSDVVSADLRRPGPLFEKVADLGLLDLDAPFAVLLSGVVHHLSDDDDPAGLVAAVRERLSPGSHLLLSHFLDDDESRADALERAFLHGGLGSGRFRTWTEIRAYFDGLELVEPGLVYANEWRPDEHTQVESPVRTLYAAGIGRKP</sequence>
<dbReference type="Gene3D" id="3.40.50.150">
    <property type="entry name" value="Vaccinia Virus protein VP39"/>
    <property type="match status" value="1"/>
</dbReference>
<dbReference type="InterPro" id="IPR029063">
    <property type="entry name" value="SAM-dependent_MTases_sf"/>
</dbReference>
<evidence type="ECO:0000313" key="2">
    <source>
        <dbReference type="Proteomes" id="UP000319818"/>
    </source>
</evidence>
<protein>
    <submittedName>
        <fullName evidence="1">S-adenosyl methyltransferase</fullName>
    </submittedName>
</protein>
<organism evidence="1 2">
    <name type="scientific">Pseudonocardia cypriaca</name>
    <dbReference type="NCBI Taxonomy" id="882449"/>
    <lineage>
        <taxon>Bacteria</taxon>
        <taxon>Bacillati</taxon>
        <taxon>Actinomycetota</taxon>
        <taxon>Actinomycetes</taxon>
        <taxon>Pseudonocardiales</taxon>
        <taxon>Pseudonocardiaceae</taxon>
        <taxon>Pseudonocardia</taxon>
    </lineage>
</organism>
<dbReference type="SUPFAM" id="SSF53335">
    <property type="entry name" value="S-adenosyl-L-methionine-dependent methyltransferases"/>
    <property type="match status" value="1"/>
</dbReference>